<dbReference type="EMBL" id="JACVVK020000066">
    <property type="protein sequence ID" value="KAK7496578.1"/>
    <property type="molecule type" value="Genomic_DNA"/>
</dbReference>
<keyword evidence="6" id="KW-0735">Signal-anchor</keyword>
<dbReference type="InterPro" id="IPR002659">
    <property type="entry name" value="Glyco_trans_31"/>
</dbReference>
<dbReference type="AlphaFoldDB" id="A0ABD0LBH7"/>
<evidence type="ECO:0000256" key="4">
    <source>
        <dbReference type="ARBA" id="ARBA00022679"/>
    </source>
</evidence>
<name>A0ABD0LBH7_9CAEN</name>
<evidence type="ECO:0000256" key="11">
    <source>
        <dbReference type="RuleBase" id="RU363063"/>
    </source>
</evidence>
<evidence type="ECO:0000256" key="6">
    <source>
        <dbReference type="ARBA" id="ARBA00022968"/>
    </source>
</evidence>
<reference evidence="12 13" key="1">
    <citation type="journal article" date="2023" name="Sci. Data">
        <title>Genome assembly of the Korean intertidal mud-creeper Batillaria attramentaria.</title>
        <authorList>
            <person name="Patra A.K."/>
            <person name="Ho P.T."/>
            <person name="Jun S."/>
            <person name="Lee S.J."/>
            <person name="Kim Y."/>
            <person name="Won Y.J."/>
        </authorList>
    </citation>
    <scope>NUCLEOTIDE SEQUENCE [LARGE SCALE GENOMIC DNA]</scope>
    <source>
        <strain evidence="12">Wonlab-2016</strain>
    </source>
</reference>
<keyword evidence="13" id="KW-1185">Reference proteome</keyword>
<keyword evidence="9" id="KW-0472">Membrane</keyword>
<evidence type="ECO:0000256" key="7">
    <source>
        <dbReference type="ARBA" id="ARBA00022989"/>
    </source>
</evidence>
<keyword evidence="8 11" id="KW-0333">Golgi apparatus</keyword>
<dbReference type="Pfam" id="PF01762">
    <property type="entry name" value="Galactosyl_T"/>
    <property type="match status" value="1"/>
</dbReference>
<proteinExistence type="inferred from homology"/>
<protein>
    <recommendedName>
        <fullName evidence="11">Hexosyltransferase</fullName>
        <ecNumber evidence="11">2.4.1.-</ecNumber>
    </recommendedName>
</protein>
<dbReference type="PANTHER" id="PTHR11214">
    <property type="entry name" value="BETA-1,3-N-ACETYLGLUCOSAMINYLTRANSFERASE"/>
    <property type="match status" value="1"/>
</dbReference>
<keyword evidence="5" id="KW-0812">Transmembrane</keyword>
<evidence type="ECO:0000256" key="9">
    <source>
        <dbReference type="ARBA" id="ARBA00023136"/>
    </source>
</evidence>
<accession>A0ABD0LBH7</accession>
<comment type="subcellular location">
    <subcellularLocation>
        <location evidence="1 11">Golgi apparatus membrane</location>
        <topology evidence="1 11">Single-pass type II membrane protein</topology>
    </subcellularLocation>
</comment>
<comment type="similarity">
    <text evidence="2 11">Belongs to the glycosyltransferase 31 family.</text>
</comment>
<evidence type="ECO:0000256" key="8">
    <source>
        <dbReference type="ARBA" id="ARBA00023034"/>
    </source>
</evidence>
<keyword evidence="3 11" id="KW-0328">Glycosyltransferase</keyword>
<dbReference type="Proteomes" id="UP001519460">
    <property type="component" value="Unassembled WGS sequence"/>
</dbReference>
<comment type="caution">
    <text evidence="12">The sequence shown here is derived from an EMBL/GenBank/DDBJ whole genome shotgun (WGS) entry which is preliminary data.</text>
</comment>
<evidence type="ECO:0000256" key="10">
    <source>
        <dbReference type="ARBA" id="ARBA00023180"/>
    </source>
</evidence>
<keyword evidence="7" id="KW-1133">Transmembrane helix</keyword>
<dbReference type="FunFam" id="3.90.550.50:FF:000001">
    <property type="entry name" value="Hexosyltransferase"/>
    <property type="match status" value="1"/>
</dbReference>
<keyword evidence="10" id="KW-0325">Glycoprotein</keyword>
<organism evidence="12 13">
    <name type="scientific">Batillaria attramentaria</name>
    <dbReference type="NCBI Taxonomy" id="370345"/>
    <lineage>
        <taxon>Eukaryota</taxon>
        <taxon>Metazoa</taxon>
        <taxon>Spiralia</taxon>
        <taxon>Lophotrochozoa</taxon>
        <taxon>Mollusca</taxon>
        <taxon>Gastropoda</taxon>
        <taxon>Caenogastropoda</taxon>
        <taxon>Sorbeoconcha</taxon>
        <taxon>Cerithioidea</taxon>
        <taxon>Batillariidae</taxon>
        <taxon>Batillaria</taxon>
    </lineage>
</organism>
<dbReference type="EC" id="2.4.1.-" evidence="11"/>
<dbReference type="GO" id="GO:0016757">
    <property type="term" value="F:glycosyltransferase activity"/>
    <property type="evidence" value="ECO:0007669"/>
    <property type="project" value="UniProtKB-KW"/>
</dbReference>
<sequence>MARQWQTMEKSFAAFVLTAGVLLLLLASTIVQDSSYGGMTGRVAQMSQIVQRKGRQLDPRTSTTGKPINVMNSKHVTHPLTDPQWMTLPARLVQPFVTNRSHPFLRDYVIRNEFLCGYGPLDLLIVIHSSVQNFHARRILRETWAATNIVRGVRVRRVFFLGRSDSDVIQGHVNMEQATYTDIVQGDFMDTFPNLTMKAITALRWVNDHCSNARYILKADDDMFVNIFSLLEHTLNHLAGSERTVLCHAKAANTSQIVRDPKSKWYVPRDVLPGRTHWPAFCSGYVVVITTDSVSPLYSASYVAPYVPVDDGFVYGILPEVSGKNFLQYHDISSNFTLNEKVLLAQYETSHQPITKLAGIARDAKTQTRLWLAVLQRLSPWARSRAAITSLRRSMGHAERL</sequence>
<dbReference type="GO" id="GO:0000139">
    <property type="term" value="C:Golgi membrane"/>
    <property type="evidence" value="ECO:0007669"/>
    <property type="project" value="UniProtKB-SubCell"/>
</dbReference>
<keyword evidence="4" id="KW-0808">Transferase</keyword>
<evidence type="ECO:0000256" key="1">
    <source>
        <dbReference type="ARBA" id="ARBA00004323"/>
    </source>
</evidence>
<dbReference type="PANTHER" id="PTHR11214:SF3">
    <property type="entry name" value="BETA-1,3-GALACTOSYLTRANSFERASE 6"/>
    <property type="match status" value="1"/>
</dbReference>
<evidence type="ECO:0000313" key="12">
    <source>
        <dbReference type="EMBL" id="KAK7496578.1"/>
    </source>
</evidence>
<evidence type="ECO:0000256" key="5">
    <source>
        <dbReference type="ARBA" id="ARBA00022692"/>
    </source>
</evidence>
<gene>
    <name evidence="12" type="ORF">BaRGS_00012230</name>
</gene>
<evidence type="ECO:0000313" key="13">
    <source>
        <dbReference type="Proteomes" id="UP001519460"/>
    </source>
</evidence>
<dbReference type="Gene3D" id="3.90.550.50">
    <property type="match status" value="1"/>
</dbReference>
<evidence type="ECO:0000256" key="3">
    <source>
        <dbReference type="ARBA" id="ARBA00022676"/>
    </source>
</evidence>
<evidence type="ECO:0000256" key="2">
    <source>
        <dbReference type="ARBA" id="ARBA00008661"/>
    </source>
</evidence>